<reference evidence="1 2" key="1">
    <citation type="journal article" date="2009" name="Nature">
        <title>The Sorghum bicolor genome and the diversification of grasses.</title>
        <authorList>
            <person name="Paterson A.H."/>
            <person name="Bowers J.E."/>
            <person name="Bruggmann R."/>
            <person name="Dubchak I."/>
            <person name="Grimwood J."/>
            <person name="Gundlach H."/>
            <person name="Haberer G."/>
            <person name="Hellsten U."/>
            <person name="Mitros T."/>
            <person name="Poliakov A."/>
            <person name="Schmutz J."/>
            <person name="Spannagl M."/>
            <person name="Tang H."/>
            <person name="Wang X."/>
            <person name="Wicker T."/>
            <person name="Bharti A.K."/>
            <person name="Chapman J."/>
            <person name="Feltus F.A."/>
            <person name="Gowik U."/>
            <person name="Grigoriev I.V."/>
            <person name="Lyons E."/>
            <person name="Maher C.A."/>
            <person name="Martis M."/>
            <person name="Narechania A."/>
            <person name="Otillar R.P."/>
            <person name="Penning B.W."/>
            <person name="Salamov A.A."/>
            <person name="Wang Y."/>
            <person name="Zhang L."/>
            <person name="Carpita N.C."/>
            <person name="Freeling M."/>
            <person name="Gingle A.R."/>
            <person name="Hash C.T."/>
            <person name="Keller B."/>
            <person name="Klein P."/>
            <person name="Kresovich S."/>
            <person name="McCann M.C."/>
            <person name="Ming R."/>
            <person name="Peterson D.G."/>
            <person name="Mehboob-ur-Rahman"/>
            <person name="Ware D."/>
            <person name="Westhoff P."/>
            <person name="Mayer K.F."/>
            <person name="Messing J."/>
            <person name="Rokhsar D.S."/>
        </authorList>
    </citation>
    <scope>NUCLEOTIDE SEQUENCE [LARGE SCALE GENOMIC DNA]</scope>
    <source>
        <strain evidence="2">cv. BTx623</strain>
    </source>
</reference>
<gene>
    <name evidence="1" type="ORF">SORBI_3002G124450</name>
</gene>
<sequence length="87" mass="10299">MVYAREAWWRVLRQIHLEWFAPTDAEDLRTWCGGSGRRRWFRSPDVAWKLWKEINRRVFEGVCVQAAMLVEQIAEEGNSWINAGFSA</sequence>
<dbReference type="Gramene" id="OQU88937">
    <property type="protein sequence ID" value="OQU88937"/>
    <property type="gene ID" value="SORBI_3002G124450"/>
</dbReference>
<dbReference type="InParanoid" id="A0A1W0W3I8"/>
<proteinExistence type="predicted"/>
<dbReference type="AlphaFoldDB" id="A0A1W0W3I8"/>
<dbReference type="EMBL" id="CM000761">
    <property type="protein sequence ID" value="OQU88937.1"/>
    <property type="molecule type" value="Genomic_DNA"/>
</dbReference>
<organism evidence="1 2">
    <name type="scientific">Sorghum bicolor</name>
    <name type="common">Sorghum</name>
    <name type="synonym">Sorghum vulgare</name>
    <dbReference type="NCBI Taxonomy" id="4558"/>
    <lineage>
        <taxon>Eukaryota</taxon>
        <taxon>Viridiplantae</taxon>
        <taxon>Streptophyta</taxon>
        <taxon>Embryophyta</taxon>
        <taxon>Tracheophyta</taxon>
        <taxon>Spermatophyta</taxon>
        <taxon>Magnoliopsida</taxon>
        <taxon>Liliopsida</taxon>
        <taxon>Poales</taxon>
        <taxon>Poaceae</taxon>
        <taxon>PACMAD clade</taxon>
        <taxon>Panicoideae</taxon>
        <taxon>Andropogonodae</taxon>
        <taxon>Andropogoneae</taxon>
        <taxon>Sorghinae</taxon>
        <taxon>Sorghum</taxon>
    </lineage>
</organism>
<name>A0A1W0W3I8_SORBI</name>
<evidence type="ECO:0000313" key="1">
    <source>
        <dbReference type="EMBL" id="OQU88937.1"/>
    </source>
</evidence>
<keyword evidence="2" id="KW-1185">Reference proteome</keyword>
<accession>A0A1W0W3I8</accession>
<protein>
    <submittedName>
        <fullName evidence="1">Uncharacterized protein</fullName>
    </submittedName>
</protein>
<dbReference type="Proteomes" id="UP000000768">
    <property type="component" value="Chromosome 2"/>
</dbReference>
<reference evidence="2" key="2">
    <citation type="journal article" date="2018" name="Plant J.">
        <title>The Sorghum bicolor reference genome: improved assembly, gene annotations, a transcriptome atlas, and signatures of genome organization.</title>
        <authorList>
            <person name="McCormick R.F."/>
            <person name="Truong S.K."/>
            <person name="Sreedasyam A."/>
            <person name="Jenkins J."/>
            <person name="Shu S."/>
            <person name="Sims D."/>
            <person name="Kennedy M."/>
            <person name="Amirebrahimi M."/>
            <person name="Weers B.D."/>
            <person name="McKinley B."/>
            <person name="Mattison A."/>
            <person name="Morishige D.T."/>
            <person name="Grimwood J."/>
            <person name="Schmutz J."/>
            <person name="Mullet J.E."/>
        </authorList>
    </citation>
    <scope>NUCLEOTIDE SEQUENCE [LARGE SCALE GENOMIC DNA]</scope>
    <source>
        <strain evidence="2">cv. BTx623</strain>
    </source>
</reference>
<evidence type="ECO:0000313" key="2">
    <source>
        <dbReference type="Proteomes" id="UP000000768"/>
    </source>
</evidence>